<accession>A0A4Q0M5V0</accession>
<name>A0A4Q0M5V0_9SPHI</name>
<dbReference type="EMBL" id="RXOC01000011">
    <property type="protein sequence ID" value="RXF68401.1"/>
    <property type="molecule type" value="Genomic_DNA"/>
</dbReference>
<organism evidence="1 2">
    <name type="scientific">Arcticibacter tournemirensis</name>
    <dbReference type="NCBI Taxonomy" id="699437"/>
    <lineage>
        <taxon>Bacteria</taxon>
        <taxon>Pseudomonadati</taxon>
        <taxon>Bacteroidota</taxon>
        <taxon>Sphingobacteriia</taxon>
        <taxon>Sphingobacteriales</taxon>
        <taxon>Sphingobacteriaceae</taxon>
        <taxon>Arcticibacter</taxon>
    </lineage>
</organism>
<proteinExistence type="predicted"/>
<protein>
    <submittedName>
        <fullName evidence="1">Uncharacterized protein</fullName>
    </submittedName>
</protein>
<sequence length="80" mass="8543">MGQIIKGANGEFSGKVGSVIGSNWCSIDYIWVPPAAAASRQRIACFNAVYIPANKTISLSLSPVSILKIINTITLDVYEV</sequence>
<reference evidence="1 2" key="1">
    <citation type="submission" date="2018-12" db="EMBL/GenBank/DDBJ databases">
        <title>The Draft Genome Sequence of the Soil Bacterium Pedobacter tournemirensis R1.</title>
        <authorList>
            <person name="He J."/>
        </authorList>
    </citation>
    <scope>NUCLEOTIDE SEQUENCE [LARGE SCALE GENOMIC DNA]</scope>
    <source>
        <strain evidence="1 2">R1</strain>
    </source>
</reference>
<evidence type="ECO:0000313" key="2">
    <source>
        <dbReference type="Proteomes" id="UP000290848"/>
    </source>
</evidence>
<dbReference type="AlphaFoldDB" id="A0A4Q0M5V0"/>
<dbReference type="RefSeq" id="WP_128770481.1">
    <property type="nucleotide sequence ID" value="NZ_RXOC01000011.1"/>
</dbReference>
<comment type="caution">
    <text evidence="1">The sequence shown here is derived from an EMBL/GenBank/DDBJ whole genome shotgun (WGS) entry which is preliminary data.</text>
</comment>
<gene>
    <name evidence="1" type="ORF">EKH83_16095</name>
</gene>
<evidence type="ECO:0000313" key="1">
    <source>
        <dbReference type="EMBL" id="RXF68401.1"/>
    </source>
</evidence>
<dbReference type="Proteomes" id="UP000290848">
    <property type="component" value="Unassembled WGS sequence"/>
</dbReference>